<dbReference type="GO" id="GO:0016810">
    <property type="term" value="F:hydrolase activity, acting on carbon-nitrogen (but not peptide) bonds"/>
    <property type="evidence" value="ECO:0007669"/>
    <property type="project" value="InterPro"/>
</dbReference>
<evidence type="ECO:0000313" key="3">
    <source>
        <dbReference type="Proteomes" id="UP000671913"/>
    </source>
</evidence>
<protein>
    <submittedName>
        <fullName evidence="2">Amidohydrolase family protein</fullName>
    </submittedName>
</protein>
<reference evidence="2" key="1">
    <citation type="submission" date="2020-08" db="EMBL/GenBank/DDBJ databases">
        <title>Genomic insights into the carbon and energy metabolism of the first obligate autotrophic acetogenic bacterium Aceticella autotrophica gen. nov., sp. nov.</title>
        <authorList>
            <person name="Toshchakov S.V."/>
            <person name="Elcheninov A.G."/>
            <person name="Kublanov I.V."/>
            <person name="Frolov E.N."/>
            <person name="Lebedinsky A.V."/>
        </authorList>
    </citation>
    <scope>NUCLEOTIDE SEQUENCE</scope>
    <source>
        <strain evidence="2">3443-3Ac</strain>
    </source>
</reference>
<dbReference type="EMBL" id="CP060096">
    <property type="protein sequence ID" value="QSZ26825.1"/>
    <property type="molecule type" value="Genomic_DNA"/>
</dbReference>
<keyword evidence="3" id="KW-1185">Reference proteome</keyword>
<dbReference type="InterPro" id="IPR057744">
    <property type="entry name" value="OTAase-like"/>
</dbReference>
<dbReference type="PANTHER" id="PTHR43135">
    <property type="entry name" value="ALPHA-D-RIBOSE 1-METHYLPHOSPHONATE 5-TRIPHOSPHATE DIPHOSPHATASE"/>
    <property type="match status" value="1"/>
</dbReference>
<dbReference type="SUPFAM" id="SSF51556">
    <property type="entry name" value="Metallo-dependent hydrolases"/>
    <property type="match status" value="1"/>
</dbReference>
<evidence type="ECO:0000259" key="1">
    <source>
        <dbReference type="Pfam" id="PF01979"/>
    </source>
</evidence>
<dbReference type="Proteomes" id="UP000671913">
    <property type="component" value="Chromosome"/>
</dbReference>
<dbReference type="Gene3D" id="2.30.40.10">
    <property type="entry name" value="Urease, subunit C, domain 1"/>
    <property type="match status" value="1"/>
</dbReference>
<feature type="domain" description="Amidohydrolase-related" evidence="1">
    <location>
        <begin position="69"/>
        <end position="404"/>
    </location>
</feature>
<dbReference type="Pfam" id="PF01979">
    <property type="entry name" value="Amidohydro_1"/>
    <property type="match status" value="1"/>
</dbReference>
<dbReference type="PANTHER" id="PTHR43135:SF3">
    <property type="entry name" value="ALPHA-D-RIBOSE 1-METHYLPHOSPHONATE 5-TRIPHOSPHATE DIPHOSPHATASE"/>
    <property type="match status" value="1"/>
</dbReference>
<dbReference type="CDD" id="cd01299">
    <property type="entry name" value="Met_dep_hydrolase_A"/>
    <property type="match status" value="1"/>
</dbReference>
<dbReference type="InterPro" id="IPR011059">
    <property type="entry name" value="Metal-dep_hydrolase_composite"/>
</dbReference>
<name>A0A975AUS4_9THEO</name>
<dbReference type="Gene3D" id="3.20.20.140">
    <property type="entry name" value="Metal-dependent hydrolases"/>
    <property type="match status" value="1"/>
</dbReference>
<proteinExistence type="predicted"/>
<dbReference type="RefSeq" id="WP_284679512.1">
    <property type="nucleotide sequence ID" value="NZ_CP060096.1"/>
</dbReference>
<dbReference type="InterPro" id="IPR006680">
    <property type="entry name" value="Amidohydro-rel"/>
</dbReference>
<dbReference type="InterPro" id="IPR051781">
    <property type="entry name" value="Metallo-dep_Hydrolase"/>
</dbReference>
<dbReference type="SUPFAM" id="SSF51338">
    <property type="entry name" value="Composite domain of metallo-dependent hydrolases"/>
    <property type="match status" value="1"/>
</dbReference>
<evidence type="ECO:0000313" key="2">
    <source>
        <dbReference type="EMBL" id="QSZ26825.1"/>
    </source>
</evidence>
<dbReference type="KEGG" id="aaut:ACETAC_08035"/>
<gene>
    <name evidence="2" type="ORF">ACETAC_08035</name>
</gene>
<dbReference type="InterPro" id="IPR032466">
    <property type="entry name" value="Metal_Hydrolase"/>
</dbReference>
<dbReference type="AlphaFoldDB" id="A0A975AUS4"/>
<sequence>MKKVIKIMKKDKRVLFAGKLIESSYKPPCENAAVVIENGIINKIIYNTDFNDLKRNFNDYRIIDLSNLTLMAGFIDCHVHLALDGVNFQKAVEQWDCDELLFKRLKREFKNYLEKGILAIRDGGDRRLINITAKEKCKRERLDAPIILASGFVLNKKGMYGSFLGEGILNNEDIKNAVEMLYQKGVDQIKVLMSGIVSFKEYGRVGSLQFSLEEAKEIVNEARRHNLKVMAHASSAKAVDMAIKADMDSIEHGYFLSEEALDIMAKKEIPWVPTLVPVANQLKEDTRKFYTEKEIENIERTLDSQLIRVKQAQEKGVILGIGTDAGAGGVYHAISYFEELRLFEKAGLSPTEIFKAATENSAKIVGLEDKIGGIEEGKLPNLMALEGNPLRDISSYEKIKYVFITEL</sequence>
<accession>A0A975AUS4</accession>
<organism evidence="2 3">
    <name type="scientific">Aceticella autotrophica</name>
    <dbReference type="NCBI Taxonomy" id="2755338"/>
    <lineage>
        <taxon>Bacteria</taxon>
        <taxon>Bacillati</taxon>
        <taxon>Bacillota</taxon>
        <taxon>Clostridia</taxon>
        <taxon>Thermoanaerobacterales</taxon>
        <taxon>Thermoanaerobacteraceae</taxon>
        <taxon>Aceticella</taxon>
    </lineage>
</organism>